<dbReference type="InterPro" id="IPR002123">
    <property type="entry name" value="Plipid/glycerol_acylTrfase"/>
</dbReference>
<evidence type="ECO:0000313" key="7">
    <source>
        <dbReference type="Proteomes" id="UP000736856"/>
    </source>
</evidence>
<dbReference type="Pfam" id="PF01553">
    <property type="entry name" value="Acyltransferase"/>
    <property type="match status" value="1"/>
</dbReference>
<keyword evidence="3 6" id="KW-0012">Acyltransferase</keyword>
<dbReference type="GO" id="GO:0003841">
    <property type="term" value="F:1-acylglycerol-3-phosphate O-acyltransferase activity"/>
    <property type="evidence" value="ECO:0007669"/>
    <property type="project" value="TreeGrafter"/>
</dbReference>
<dbReference type="PANTHER" id="PTHR10434">
    <property type="entry name" value="1-ACYL-SN-GLYCEROL-3-PHOSPHATE ACYLTRANSFERASE"/>
    <property type="match status" value="1"/>
</dbReference>
<feature type="transmembrane region" description="Helical" evidence="4">
    <location>
        <begin position="7"/>
        <end position="31"/>
    </location>
</feature>
<comment type="caution">
    <text evidence="6">The sequence shown here is derived from an EMBL/GenBank/DDBJ whole genome shotgun (WGS) entry which is preliminary data.</text>
</comment>
<accession>A0A937AF01</accession>
<feature type="domain" description="Phospholipid/glycerol acyltransferase" evidence="5">
    <location>
        <begin position="72"/>
        <end position="186"/>
    </location>
</feature>
<evidence type="ECO:0000256" key="1">
    <source>
        <dbReference type="ARBA" id="ARBA00005189"/>
    </source>
</evidence>
<comment type="pathway">
    <text evidence="1">Lipid metabolism.</text>
</comment>
<evidence type="ECO:0000256" key="3">
    <source>
        <dbReference type="ARBA" id="ARBA00023315"/>
    </source>
</evidence>
<dbReference type="SUPFAM" id="SSF69593">
    <property type="entry name" value="Glycerol-3-phosphate (1)-acyltransferase"/>
    <property type="match status" value="1"/>
</dbReference>
<gene>
    <name evidence="6" type="ORF">EU981_02055</name>
</gene>
<dbReference type="PANTHER" id="PTHR10434:SF40">
    <property type="entry name" value="1-ACYL-SN-GLYCEROL-3-PHOSPHATE ACYLTRANSFERASE"/>
    <property type="match status" value="1"/>
</dbReference>
<dbReference type="GO" id="GO:0006654">
    <property type="term" value="P:phosphatidic acid biosynthetic process"/>
    <property type="evidence" value="ECO:0007669"/>
    <property type="project" value="TreeGrafter"/>
</dbReference>
<evidence type="ECO:0000313" key="6">
    <source>
        <dbReference type="EMBL" id="MBL0848873.1"/>
    </source>
</evidence>
<evidence type="ECO:0000256" key="2">
    <source>
        <dbReference type="ARBA" id="ARBA00022679"/>
    </source>
</evidence>
<proteinExistence type="predicted"/>
<keyword evidence="4" id="KW-1133">Transmembrane helix</keyword>
<reference evidence="6" key="1">
    <citation type="submission" date="2019-02" db="EMBL/GenBank/DDBJ databases">
        <title>A novel Candidatus Liberibacter species associated with the New Zealand native fuchsia psyllid, Ctenarytaina fuchsiae.</title>
        <authorList>
            <person name="Thompson S.M."/>
            <person name="Jorgensen N."/>
            <person name="David C."/>
            <person name="Bulman S.R."/>
            <person name="Smith G.R."/>
        </authorList>
    </citation>
    <scope>NUCLEOTIDE SEQUENCE</scope>
    <source>
        <strain evidence="6">Oxford</strain>
    </source>
</reference>
<dbReference type="CDD" id="cd07989">
    <property type="entry name" value="LPLAT_AGPAT-like"/>
    <property type="match status" value="1"/>
</dbReference>
<dbReference type="EMBL" id="SEOL01000003">
    <property type="protein sequence ID" value="MBL0848873.1"/>
    <property type="molecule type" value="Genomic_DNA"/>
</dbReference>
<dbReference type="AlphaFoldDB" id="A0A937AF01"/>
<keyword evidence="4" id="KW-0472">Membrane</keyword>
<keyword evidence="4" id="KW-0812">Transmembrane</keyword>
<organism evidence="6 7">
    <name type="scientific">Candidatus Liberibacter ctenarytainae</name>
    <dbReference type="NCBI Taxonomy" id="2020335"/>
    <lineage>
        <taxon>Bacteria</taxon>
        <taxon>Pseudomonadati</taxon>
        <taxon>Pseudomonadota</taxon>
        <taxon>Alphaproteobacteria</taxon>
        <taxon>Hyphomicrobiales</taxon>
        <taxon>Rhizobiaceae</taxon>
        <taxon>Liberibacter</taxon>
    </lineage>
</organism>
<keyword evidence="2" id="KW-0808">Transferase</keyword>
<protein>
    <submittedName>
        <fullName evidence="6">1-acyl-sn-glycerol-3-phosphate acyltransferase</fullName>
    </submittedName>
</protein>
<evidence type="ECO:0000259" key="5">
    <source>
        <dbReference type="SMART" id="SM00563"/>
    </source>
</evidence>
<evidence type="ECO:0000256" key="4">
    <source>
        <dbReference type="SAM" id="Phobius"/>
    </source>
</evidence>
<name>A0A937AF01_9HYPH</name>
<dbReference type="Proteomes" id="UP000736856">
    <property type="component" value="Unassembled WGS sequence"/>
</dbReference>
<dbReference type="SMART" id="SM00563">
    <property type="entry name" value="PlsC"/>
    <property type="match status" value="1"/>
</dbReference>
<sequence>MILIRSLIFNILFFLSIFLVLVIITLTYFVATRKKCLYIAKIWVNIIQLLLKYIVKTRITIEGKDNIPSSGCIIAIKHQSSWDTFYFFTCIEDPIYILKHTVFYIPLVGLYCLKQGMIGVKRNSKNLDMKKIINRSQKAMEQNRQLVIYPEGTRRLPGDNPIYKKGISYIYDSLAVPVIPIVVHAGLFWPRRTLKRYPGHFKVRVLEQIPAGMPRKQFFTVLQENMERESDKLLLETIQDNPHLPLPASVKQNLLKRTQNKTS</sequence>